<organism evidence="2 3">
    <name type="scientific">Aurantimonas manganoxydans (strain ATCC BAA-1229 / DSM 21871 / SI85-9A1)</name>
    <dbReference type="NCBI Taxonomy" id="287752"/>
    <lineage>
        <taxon>Bacteria</taxon>
        <taxon>Pseudomonadati</taxon>
        <taxon>Pseudomonadota</taxon>
        <taxon>Alphaproteobacteria</taxon>
        <taxon>Hyphomicrobiales</taxon>
        <taxon>Aurantimonadaceae</taxon>
        <taxon>Aurantimonas</taxon>
    </lineage>
</organism>
<dbReference type="HOGENOM" id="CLU_113764_1_0_5"/>
<protein>
    <recommendedName>
        <fullName evidence="4">Transposase</fullName>
    </recommendedName>
</protein>
<evidence type="ECO:0000313" key="2">
    <source>
        <dbReference type="EMBL" id="EAS51481.1"/>
    </source>
</evidence>
<accession>Q1YMA0</accession>
<dbReference type="InterPro" id="IPR010921">
    <property type="entry name" value="Trp_repressor/repl_initiator"/>
</dbReference>
<reference evidence="2 3" key="1">
    <citation type="journal article" date="2008" name="Appl. Environ. Microbiol.">
        <title>Genomic insights into Mn(II) oxidation by the marine alphaproteobacterium Aurantimonas sp. strain SI85-9A1.</title>
        <authorList>
            <person name="Dick G.J."/>
            <person name="Podell S."/>
            <person name="Johnson H.A."/>
            <person name="Rivera-Espinoza Y."/>
            <person name="Bernier-Latmani R."/>
            <person name="McCarthy J.K."/>
            <person name="Torpey J.W."/>
            <person name="Clement B.G."/>
            <person name="Gaasterland T."/>
            <person name="Tebo B.M."/>
        </authorList>
    </citation>
    <scope>NUCLEOTIDE SEQUENCE [LARGE SCALE GENOMIC DNA]</scope>
    <source>
        <strain evidence="2 3">SI85-9A1</strain>
    </source>
</reference>
<evidence type="ECO:0000256" key="1">
    <source>
        <dbReference type="SAM" id="MobiDB-lite"/>
    </source>
</evidence>
<gene>
    <name evidence="2" type="ORF">SI859A1_02297</name>
</gene>
<name>Q1YMA0_AURMS</name>
<dbReference type="NCBIfam" id="NF047595">
    <property type="entry name" value="IS66_ISRel24_TnpA"/>
    <property type="match status" value="1"/>
</dbReference>
<dbReference type="PANTHER" id="PTHR37936:SF3">
    <property type="entry name" value="TRANSPOSASE INSC FOR INSERTION ELEMENT IS2A-RELATED"/>
    <property type="match status" value="1"/>
</dbReference>
<evidence type="ECO:0008006" key="4">
    <source>
        <dbReference type="Google" id="ProtNLM"/>
    </source>
</evidence>
<dbReference type="AlphaFoldDB" id="Q1YMA0"/>
<sequence>MQTVPIENTHRAFERLEIIETCRRSRWSDEELMIVIESVAGPWLVSATAWRYGISRSKLATWRRAFRDEPAGSNPVPTFVPVIPAPVSEPPRQGSVATSSRMEIILTDGRRIAIDADADPEALARVIAVLERRR</sequence>
<comment type="caution">
    <text evidence="2">The sequence shown here is derived from an EMBL/GenBank/DDBJ whole genome shotgun (WGS) entry which is preliminary data.</text>
</comment>
<dbReference type="PANTHER" id="PTHR37936">
    <property type="entry name" value="TRANSPOSASE INSC FOR INSERTION ELEMENT IS2A-RELATED"/>
    <property type="match status" value="1"/>
</dbReference>
<proteinExistence type="predicted"/>
<dbReference type="GO" id="GO:0043565">
    <property type="term" value="F:sequence-specific DNA binding"/>
    <property type="evidence" value="ECO:0007669"/>
    <property type="project" value="InterPro"/>
</dbReference>
<dbReference type="EMBL" id="AAPJ01000001">
    <property type="protein sequence ID" value="EAS51481.1"/>
    <property type="molecule type" value="Genomic_DNA"/>
</dbReference>
<dbReference type="SUPFAM" id="SSF48295">
    <property type="entry name" value="TrpR-like"/>
    <property type="match status" value="1"/>
</dbReference>
<dbReference type="Proteomes" id="UP000000321">
    <property type="component" value="Unassembled WGS sequence"/>
</dbReference>
<dbReference type="BioCyc" id="AURANTIMONAS:SI859A1_02297-MONOMER"/>
<keyword evidence="3" id="KW-1185">Reference proteome</keyword>
<evidence type="ECO:0000313" key="3">
    <source>
        <dbReference type="Proteomes" id="UP000000321"/>
    </source>
</evidence>
<feature type="region of interest" description="Disordered" evidence="1">
    <location>
        <begin position="77"/>
        <end position="99"/>
    </location>
</feature>